<accession>A0A1B7I253</accession>
<sequence>MSNNIQINAAPDLNKPVGEQFRAPNDKIVHSESMTFREETSSFAWASDSPEFNSIEAAKSPAVYAKTLESSLRIGLNGIKSDVESVNSVFPVEFLPNRTDTPTPIVRHLFNDRGAVVATNGDWSKPKKAVAMAGSEIFVEPANKAILLSYSIPLYDFKVESGFTHATLVGDMNNIVDNILKDINAKVASQLADSKLVRKVDGGKLAGKLFDKGQDILDAITEATDSALGANVEDYGLVIHEDLVKALASVARRSGFGGEDGIEEMLGTDFCSYNGEDKGVFLMPKAFTGLSFAPPKVDGEWFTTILTRDTDRQAFVLEVIGKLYILNEATTEIKDGIRKDAAVLPVVTNITFTK</sequence>
<dbReference type="AlphaFoldDB" id="A0A1B7I253"/>
<evidence type="ECO:0000313" key="2">
    <source>
        <dbReference type="Proteomes" id="UP000078504"/>
    </source>
</evidence>
<dbReference type="Proteomes" id="UP000078504">
    <property type="component" value="Unassembled WGS sequence"/>
</dbReference>
<gene>
    <name evidence="1" type="ORF">M977_01437</name>
</gene>
<reference evidence="1 2" key="1">
    <citation type="submission" date="2016-04" db="EMBL/GenBank/DDBJ databases">
        <title>ATOL: Assembling a taxonomically balanced genome-scale reconstruction of the evolutionary history of the Enterobacteriaceae.</title>
        <authorList>
            <person name="Plunkett G.III."/>
            <person name="Neeno-Eckwall E.C."/>
            <person name="Glasner J.D."/>
            <person name="Perna N.T."/>
        </authorList>
    </citation>
    <scope>NUCLEOTIDE SEQUENCE [LARGE SCALE GENOMIC DNA]</scope>
    <source>
        <strain evidence="1 2">ATCC 51604</strain>
    </source>
</reference>
<evidence type="ECO:0000313" key="1">
    <source>
        <dbReference type="EMBL" id="OAT22146.1"/>
    </source>
</evidence>
<name>A0A1B7I253_9ENTR</name>
<evidence type="ECO:0008006" key="3">
    <source>
        <dbReference type="Google" id="ProtNLM"/>
    </source>
</evidence>
<dbReference type="RefSeq" id="WP_083962917.1">
    <property type="nucleotide sequence ID" value="NZ_LXEP01000015.1"/>
</dbReference>
<dbReference type="PATRIC" id="fig|1354253.4.peg.1466"/>
<organism evidence="1 2">
    <name type="scientific">Buttiauxella gaviniae ATCC 51604</name>
    <dbReference type="NCBI Taxonomy" id="1354253"/>
    <lineage>
        <taxon>Bacteria</taxon>
        <taxon>Pseudomonadati</taxon>
        <taxon>Pseudomonadota</taxon>
        <taxon>Gammaproteobacteria</taxon>
        <taxon>Enterobacterales</taxon>
        <taxon>Enterobacteriaceae</taxon>
        <taxon>Buttiauxella</taxon>
    </lineage>
</organism>
<proteinExistence type="predicted"/>
<comment type="caution">
    <text evidence="1">The sequence shown here is derived from an EMBL/GenBank/DDBJ whole genome shotgun (WGS) entry which is preliminary data.</text>
</comment>
<dbReference type="EMBL" id="LXEP01000015">
    <property type="protein sequence ID" value="OAT22146.1"/>
    <property type="molecule type" value="Genomic_DNA"/>
</dbReference>
<protein>
    <recommendedName>
        <fullName evidence="3">Phage major capsid protein</fullName>
    </recommendedName>
</protein>